<dbReference type="PROSITE" id="PS51257">
    <property type="entry name" value="PROKAR_LIPOPROTEIN"/>
    <property type="match status" value="1"/>
</dbReference>
<protein>
    <recommendedName>
        <fullName evidence="3">Lipoprotein</fullName>
    </recommendedName>
</protein>
<name>A0A1E3GNL0_9GAMM</name>
<evidence type="ECO:0008006" key="3">
    <source>
        <dbReference type="Google" id="ProtNLM"/>
    </source>
</evidence>
<sequence>MKIFSILILSQVFLIGCSKQDSISELVLVYENRNALQCESAGISPSDSVAKLTAAGIAVSKTDCGNKTGVMYPAACGMGTGTILIHEIAQQDLPSARQAGFEEVAELVNIDQGTGYEIVQCEVVE</sequence>
<dbReference type="AlphaFoldDB" id="A0A1E3GNL0"/>
<reference evidence="1 2" key="1">
    <citation type="submission" date="2016-07" db="EMBL/GenBank/DDBJ databases">
        <title>Draft Genome Sequence of Methylophaga muralis Bur 1.</title>
        <authorList>
            <person name="Vasilenko O.V."/>
            <person name="Doronina N.V."/>
            <person name="Shmareva M.N."/>
            <person name="Tarlachkov S.V."/>
            <person name="Mustakhimov I."/>
            <person name="Trotsenko Y.A."/>
        </authorList>
    </citation>
    <scope>NUCLEOTIDE SEQUENCE [LARGE SCALE GENOMIC DNA]</scope>
    <source>
        <strain evidence="1 2">Bur 1</strain>
    </source>
</reference>
<organism evidence="1 2">
    <name type="scientific">Methylophaga muralis</name>
    <dbReference type="NCBI Taxonomy" id="291169"/>
    <lineage>
        <taxon>Bacteria</taxon>
        <taxon>Pseudomonadati</taxon>
        <taxon>Pseudomonadota</taxon>
        <taxon>Gammaproteobacteria</taxon>
        <taxon>Thiotrichales</taxon>
        <taxon>Piscirickettsiaceae</taxon>
        <taxon>Methylophaga</taxon>
    </lineage>
</organism>
<evidence type="ECO:0000313" key="2">
    <source>
        <dbReference type="Proteomes" id="UP000094379"/>
    </source>
</evidence>
<evidence type="ECO:0000313" key="1">
    <source>
        <dbReference type="EMBL" id="ODN65642.1"/>
    </source>
</evidence>
<accession>A0A1E3GNL0</accession>
<dbReference type="Proteomes" id="UP000094379">
    <property type="component" value="Unassembled WGS sequence"/>
</dbReference>
<comment type="caution">
    <text evidence="1">The sequence shown here is derived from an EMBL/GenBank/DDBJ whole genome shotgun (WGS) entry which is preliminary data.</text>
</comment>
<proteinExistence type="predicted"/>
<dbReference type="EMBL" id="MCRI01000048">
    <property type="protein sequence ID" value="ODN65642.1"/>
    <property type="molecule type" value="Genomic_DNA"/>
</dbReference>
<keyword evidence="2" id="KW-1185">Reference proteome</keyword>
<dbReference type="STRING" id="291169.A9E74_02597"/>
<dbReference type="RefSeq" id="WP_069296962.1">
    <property type="nucleotide sequence ID" value="NZ_MCRI01000048.1"/>
</dbReference>
<gene>
    <name evidence="1" type="ORF">A9E74_02597</name>
</gene>